<proteinExistence type="predicted"/>
<evidence type="ECO:0000313" key="3">
    <source>
        <dbReference type="EMBL" id="KAI1851791.1"/>
    </source>
</evidence>
<name>A0A9P9W967_9PEZI</name>
<gene>
    <name evidence="3" type="ORF">JX265_013148</name>
</gene>
<evidence type="ECO:0000313" key="4">
    <source>
        <dbReference type="Proteomes" id="UP000829685"/>
    </source>
</evidence>
<protein>
    <submittedName>
        <fullName evidence="3">Uncharacterized protein</fullName>
    </submittedName>
</protein>
<feature type="transmembrane region" description="Helical" evidence="2">
    <location>
        <begin position="69"/>
        <end position="93"/>
    </location>
</feature>
<dbReference type="AlphaFoldDB" id="A0A9P9W967"/>
<evidence type="ECO:0000256" key="1">
    <source>
        <dbReference type="SAM" id="MobiDB-lite"/>
    </source>
</evidence>
<reference evidence="3" key="1">
    <citation type="submission" date="2021-03" db="EMBL/GenBank/DDBJ databases">
        <title>Revisited historic fungal species revealed as producer of novel bioactive compounds through whole genome sequencing and comparative genomics.</title>
        <authorList>
            <person name="Vignolle G.A."/>
            <person name="Hochenegger N."/>
            <person name="Mach R.L."/>
            <person name="Mach-Aigner A.R."/>
            <person name="Javad Rahimi M."/>
            <person name="Salim K.A."/>
            <person name="Chan C.M."/>
            <person name="Lim L.B.L."/>
            <person name="Cai F."/>
            <person name="Druzhinina I.S."/>
            <person name="U'Ren J.M."/>
            <person name="Derntl C."/>
        </authorList>
    </citation>
    <scope>NUCLEOTIDE SEQUENCE</scope>
    <source>
        <strain evidence="3">TUCIM 5799</strain>
    </source>
</reference>
<dbReference type="Proteomes" id="UP000829685">
    <property type="component" value="Unassembled WGS sequence"/>
</dbReference>
<sequence length="281" mass="29705">MASQIDYSGLQVVPGTSPQVVLDPTLPQVVAGPVPGPERFLTAEKSAAHAYEVYESTQTRRICGFSPRLFYAIVAVAIIVTLAAIGGGIGAALSQRNTSGSGSGHTNSATASTTSINPDISDAATTQAVASNTRTASTTSTLSVAQTATQIVGPTKTLLRDCPSSNNTIYTSPGTDQQFRKLCNNRFLGTGENIINRPVTSLNDCIDACTMYNLDAEADIRNKKRVVCSGVCWRNTFNTDFPGQCFTYPLAPNTTDGDFTISTAAKDIECDSAAWINVWSV</sequence>
<dbReference type="EMBL" id="JAFIMR010000064">
    <property type="protein sequence ID" value="KAI1851791.1"/>
    <property type="molecule type" value="Genomic_DNA"/>
</dbReference>
<evidence type="ECO:0000256" key="2">
    <source>
        <dbReference type="SAM" id="Phobius"/>
    </source>
</evidence>
<comment type="caution">
    <text evidence="3">The sequence shown here is derived from an EMBL/GenBank/DDBJ whole genome shotgun (WGS) entry which is preliminary data.</text>
</comment>
<keyword evidence="2" id="KW-0812">Transmembrane</keyword>
<keyword evidence="4" id="KW-1185">Reference proteome</keyword>
<feature type="region of interest" description="Disordered" evidence="1">
    <location>
        <begin position="96"/>
        <end position="118"/>
    </location>
</feature>
<accession>A0A9P9W967</accession>
<keyword evidence="2" id="KW-1133">Transmembrane helix</keyword>
<keyword evidence="2" id="KW-0472">Membrane</keyword>
<organism evidence="3 4">
    <name type="scientific">Neoarthrinium moseri</name>
    <dbReference type="NCBI Taxonomy" id="1658444"/>
    <lineage>
        <taxon>Eukaryota</taxon>
        <taxon>Fungi</taxon>
        <taxon>Dikarya</taxon>
        <taxon>Ascomycota</taxon>
        <taxon>Pezizomycotina</taxon>
        <taxon>Sordariomycetes</taxon>
        <taxon>Xylariomycetidae</taxon>
        <taxon>Amphisphaeriales</taxon>
        <taxon>Apiosporaceae</taxon>
        <taxon>Neoarthrinium</taxon>
    </lineage>
</organism>
<feature type="compositionally biased region" description="Low complexity" evidence="1">
    <location>
        <begin position="97"/>
        <end position="115"/>
    </location>
</feature>